<dbReference type="Gene3D" id="3.40.50.150">
    <property type="entry name" value="Vaccinia Virus protein VP39"/>
    <property type="match status" value="2"/>
</dbReference>
<dbReference type="GO" id="GO:0003886">
    <property type="term" value="F:DNA (cytosine-5-)-methyltransferase activity"/>
    <property type="evidence" value="ECO:0007669"/>
    <property type="project" value="UniProtKB-EC"/>
</dbReference>
<dbReference type="RefSeq" id="WP_377720834.1">
    <property type="nucleotide sequence ID" value="NZ_JBHSAM010000031.1"/>
</dbReference>
<dbReference type="Pfam" id="PF00145">
    <property type="entry name" value="DNA_methylase"/>
    <property type="match status" value="2"/>
</dbReference>
<proteinExistence type="inferred from homology"/>
<reference evidence="8" key="1">
    <citation type="journal article" date="2019" name="Int. J. Syst. Evol. Microbiol.">
        <title>The Global Catalogue of Microorganisms (GCM) 10K type strain sequencing project: providing services to taxonomists for standard genome sequencing and annotation.</title>
        <authorList>
            <consortium name="The Broad Institute Genomics Platform"/>
            <consortium name="The Broad Institute Genome Sequencing Center for Infectious Disease"/>
            <person name="Wu L."/>
            <person name="Ma J."/>
        </authorList>
    </citation>
    <scope>NUCLEOTIDE SEQUENCE [LARGE SCALE GENOMIC DNA]</scope>
    <source>
        <strain evidence="8">IBRC-M 10987</strain>
    </source>
</reference>
<dbReference type="EMBL" id="JBHSAM010000031">
    <property type="protein sequence ID" value="MFC4102212.1"/>
    <property type="molecule type" value="Genomic_DNA"/>
</dbReference>
<evidence type="ECO:0000313" key="8">
    <source>
        <dbReference type="Proteomes" id="UP001595715"/>
    </source>
</evidence>
<dbReference type="PROSITE" id="PS51679">
    <property type="entry name" value="SAM_MT_C5"/>
    <property type="match status" value="1"/>
</dbReference>
<name>A0ABV8K8F5_9BACL</name>
<dbReference type="Proteomes" id="UP001595715">
    <property type="component" value="Unassembled WGS sequence"/>
</dbReference>
<feature type="active site" evidence="6">
    <location>
        <position position="91"/>
    </location>
</feature>
<dbReference type="InterPro" id="IPR050390">
    <property type="entry name" value="C5-Methyltransferase"/>
</dbReference>
<evidence type="ECO:0000256" key="6">
    <source>
        <dbReference type="PROSITE-ProRule" id="PRU01016"/>
    </source>
</evidence>
<dbReference type="InterPro" id="IPR031303">
    <property type="entry name" value="C5_meth_CS"/>
</dbReference>
<evidence type="ECO:0000256" key="5">
    <source>
        <dbReference type="ARBA" id="ARBA00022747"/>
    </source>
</evidence>
<dbReference type="SUPFAM" id="SSF53335">
    <property type="entry name" value="S-adenosyl-L-methionine-dependent methyltransferases"/>
    <property type="match status" value="2"/>
</dbReference>
<accession>A0ABV8K8F5</accession>
<dbReference type="PANTHER" id="PTHR10629:SF52">
    <property type="entry name" value="DNA (CYTOSINE-5)-METHYLTRANSFERASE 1"/>
    <property type="match status" value="1"/>
</dbReference>
<gene>
    <name evidence="7" type="ORF">ACFOZ8_21500</name>
</gene>
<dbReference type="InterPro" id="IPR029063">
    <property type="entry name" value="SAM-dependent_MTases_sf"/>
</dbReference>
<keyword evidence="4 6" id="KW-0949">S-adenosyl-L-methionine</keyword>
<keyword evidence="2 6" id="KW-0489">Methyltransferase</keyword>
<dbReference type="EC" id="2.1.1.37" evidence="1"/>
<dbReference type="PROSITE" id="PS00095">
    <property type="entry name" value="C5_MTASE_2"/>
    <property type="match status" value="1"/>
</dbReference>
<dbReference type="Gene3D" id="3.90.120.10">
    <property type="entry name" value="DNA Methylase, subunit A, domain 2"/>
    <property type="match status" value="1"/>
</dbReference>
<protein>
    <recommendedName>
        <fullName evidence="1">DNA (cytosine-5-)-methyltransferase</fullName>
        <ecNumber evidence="1">2.1.1.37</ecNumber>
    </recommendedName>
</protein>
<dbReference type="InterPro" id="IPR001525">
    <property type="entry name" value="C5_MeTfrase"/>
</dbReference>
<dbReference type="GO" id="GO:0032259">
    <property type="term" value="P:methylation"/>
    <property type="evidence" value="ECO:0007669"/>
    <property type="project" value="UniProtKB-KW"/>
</dbReference>
<evidence type="ECO:0000313" key="7">
    <source>
        <dbReference type="EMBL" id="MFC4102212.1"/>
    </source>
</evidence>
<organism evidence="7 8">
    <name type="scientific">Paenibacillus xanthanilyticus</name>
    <dbReference type="NCBI Taxonomy" id="1783531"/>
    <lineage>
        <taxon>Bacteria</taxon>
        <taxon>Bacillati</taxon>
        <taxon>Bacillota</taxon>
        <taxon>Bacilli</taxon>
        <taxon>Bacillales</taxon>
        <taxon>Paenibacillaceae</taxon>
        <taxon>Paenibacillus</taxon>
    </lineage>
</organism>
<sequence>MENKKLLAVDLFSGAGGLSLGFLQTGQVKIVAAVENNESAQKTYKRNHCRFVHTYDDGKAIKYFKDIKKVNFQQLKDENEKIDLVFGGPPCQGFSNANRQKSELISTNNQLVKEYVRAIEELNPDAFVMENVKAMRSEKHKFLYSLKDRQEIVEDLGIELIPNKVILGKHNSLTSQLVSFLKNSIQRELDLSQFIINDKYLYSKISHINRKEKEARIYIAKAKKDLQKALSNWNEQHNSYWSTAYEEKWMKLRDLLLSEEYSDSSSNDLFLILNEIIEIQKILMKMNEIQANSIVIVDILSDHKNVCVKVQTYGVMSYLISKFKSLDYVINEDRIINAAHFGAPQLRERLILIGVKKSFVGEGSVVLPESIIKEPSLYYNVEEAIADLEDLDPFTIMEEDKPIDKPLLSVCNPLLQYLRGATYKLRNHVMTETTNTALERFKVLEQGQNFHDLDEAYKQTYSNPGRTQNTVYLRLNYKTPSGTVLNARKSMWIHPRKNRAISIREAARLQTFPDDFVFEGAKDSQYQQIGNAVPPLLGRAVAEQVLKYLGIEEGYEKLRSFIMR</sequence>
<keyword evidence="3 6" id="KW-0808">Transferase</keyword>
<evidence type="ECO:0000256" key="4">
    <source>
        <dbReference type="ARBA" id="ARBA00022691"/>
    </source>
</evidence>
<comment type="caution">
    <text evidence="7">The sequence shown here is derived from an EMBL/GenBank/DDBJ whole genome shotgun (WGS) entry which is preliminary data.</text>
</comment>
<comment type="similarity">
    <text evidence="6">Belongs to the class I-like SAM-binding methyltransferase superfamily. C5-methyltransferase family.</text>
</comment>
<dbReference type="PRINTS" id="PR00105">
    <property type="entry name" value="C5METTRFRASE"/>
</dbReference>
<evidence type="ECO:0000256" key="1">
    <source>
        <dbReference type="ARBA" id="ARBA00011975"/>
    </source>
</evidence>
<evidence type="ECO:0000256" key="3">
    <source>
        <dbReference type="ARBA" id="ARBA00022679"/>
    </source>
</evidence>
<evidence type="ECO:0000256" key="2">
    <source>
        <dbReference type="ARBA" id="ARBA00022603"/>
    </source>
</evidence>
<keyword evidence="8" id="KW-1185">Reference proteome</keyword>
<dbReference type="InterPro" id="IPR018117">
    <property type="entry name" value="C5_DNA_meth_AS"/>
</dbReference>
<dbReference type="PANTHER" id="PTHR10629">
    <property type="entry name" value="CYTOSINE-SPECIFIC METHYLTRANSFERASE"/>
    <property type="match status" value="1"/>
</dbReference>
<keyword evidence="5" id="KW-0680">Restriction system</keyword>
<dbReference type="PROSITE" id="PS00094">
    <property type="entry name" value="C5_MTASE_1"/>
    <property type="match status" value="1"/>
</dbReference>